<protein>
    <submittedName>
        <fullName evidence="1">Uncharacterized protein</fullName>
    </submittedName>
</protein>
<organism evidence="1 2">
    <name type="scientific">Gossypium stocksii</name>
    <dbReference type="NCBI Taxonomy" id="47602"/>
    <lineage>
        <taxon>Eukaryota</taxon>
        <taxon>Viridiplantae</taxon>
        <taxon>Streptophyta</taxon>
        <taxon>Embryophyta</taxon>
        <taxon>Tracheophyta</taxon>
        <taxon>Spermatophyta</taxon>
        <taxon>Magnoliopsida</taxon>
        <taxon>eudicotyledons</taxon>
        <taxon>Gunneridae</taxon>
        <taxon>Pentapetalae</taxon>
        <taxon>rosids</taxon>
        <taxon>malvids</taxon>
        <taxon>Malvales</taxon>
        <taxon>Malvaceae</taxon>
        <taxon>Malvoideae</taxon>
        <taxon>Gossypium</taxon>
    </lineage>
</organism>
<dbReference type="EMBL" id="JAIQCV010000009">
    <property type="protein sequence ID" value="KAH1064055.1"/>
    <property type="molecule type" value="Genomic_DNA"/>
</dbReference>
<sequence>MSDENAPFAHRGSPWAESTVARMTHLSRTMMLGVFATLSAGHYMVLHSPPVNRREELKVILVASILLARLAYNMA</sequence>
<dbReference type="Proteomes" id="UP000828251">
    <property type="component" value="Unassembled WGS sequence"/>
</dbReference>
<reference evidence="1 2" key="1">
    <citation type="journal article" date="2021" name="Plant Biotechnol. J.">
        <title>Multi-omics assisted identification of the key and species-specific regulatory components of drought-tolerant mechanisms in Gossypium stocksii.</title>
        <authorList>
            <person name="Yu D."/>
            <person name="Ke L."/>
            <person name="Zhang D."/>
            <person name="Wu Y."/>
            <person name="Sun Y."/>
            <person name="Mei J."/>
            <person name="Sun J."/>
            <person name="Sun Y."/>
        </authorList>
    </citation>
    <scope>NUCLEOTIDE SEQUENCE [LARGE SCALE GENOMIC DNA]</scope>
    <source>
        <strain evidence="2">cv. E1</strain>
        <tissue evidence="1">Leaf</tissue>
    </source>
</reference>
<evidence type="ECO:0000313" key="1">
    <source>
        <dbReference type="EMBL" id="KAH1064055.1"/>
    </source>
</evidence>
<evidence type="ECO:0000313" key="2">
    <source>
        <dbReference type="Proteomes" id="UP000828251"/>
    </source>
</evidence>
<accession>A0A9D3UXE2</accession>
<proteinExistence type="predicted"/>
<keyword evidence="2" id="KW-1185">Reference proteome</keyword>
<gene>
    <name evidence="1" type="ORF">J1N35_029042</name>
</gene>
<dbReference type="AlphaFoldDB" id="A0A9D3UXE2"/>
<comment type="caution">
    <text evidence="1">The sequence shown here is derived from an EMBL/GenBank/DDBJ whole genome shotgun (WGS) entry which is preliminary data.</text>
</comment>
<name>A0A9D3UXE2_9ROSI</name>